<dbReference type="EMBL" id="JABBJJ010000158">
    <property type="protein sequence ID" value="NMO18866.1"/>
    <property type="molecule type" value="Genomic_DNA"/>
</dbReference>
<keyword evidence="1" id="KW-0732">Signal</keyword>
<proteinExistence type="predicted"/>
<dbReference type="AlphaFoldDB" id="A0A848LM98"/>
<name>A0A848LM98_9BACT</name>
<reference evidence="2 3" key="1">
    <citation type="submission" date="2020-04" db="EMBL/GenBank/DDBJ databases">
        <title>Draft genome of Pyxidicoccus fallax type strain.</title>
        <authorList>
            <person name="Whitworth D.E."/>
        </authorList>
    </citation>
    <scope>NUCLEOTIDE SEQUENCE [LARGE SCALE GENOMIC DNA]</scope>
    <source>
        <strain evidence="2 3">DSM 14698</strain>
    </source>
</reference>
<protein>
    <recommendedName>
        <fullName evidence="4">Porin domain-containing protein</fullName>
    </recommendedName>
</protein>
<keyword evidence="3" id="KW-1185">Reference proteome</keyword>
<dbReference type="Gene3D" id="2.40.160.10">
    <property type="entry name" value="Porin"/>
    <property type="match status" value="1"/>
</dbReference>
<feature type="chain" id="PRO_5032879622" description="Porin domain-containing protein" evidence="1">
    <location>
        <begin position="22"/>
        <end position="368"/>
    </location>
</feature>
<accession>A0A848LM98</accession>
<evidence type="ECO:0000313" key="2">
    <source>
        <dbReference type="EMBL" id="NMO18866.1"/>
    </source>
</evidence>
<dbReference type="Proteomes" id="UP000518300">
    <property type="component" value="Unassembled WGS sequence"/>
</dbReference>
<dbReference type="RefSeq" id="WP_169348128.1">
    <property type="nucleotide sequence ID" value="NZ_JABBJJ010000158.1"/>
</dbReference>
<organism evidence="2 3">
    <name type="scientific">Pyxidicoccus fallax</name>
    <dbReference type="NCBI Taxonomy" id="394095"/>
    <lineage>
        <taxon>Bacteria</taxon>
        <taxon>Pseudomonadati</taxon>
        <taxon>Myxococcota</taxon>
        <taxon>Myxococcia</taxon>
        <taxon>Myxococcales</taxon>
        <taxon>Cystobacterineae</taxon>
        <taxon>Myxococcaceae</taxon>
        <taxon>Pyxidicoccus</taxon>
    </lineage>
</organism>
<comment type="caution">
    <text evidence="2">The sequence shown here is derived from an EMBL/GenBank/DDBJ whole genome shotgun (WGS) entry which is preliminary data.</text>
</comment>
<sequence length="368" mass="40226">MSHIRSLVLSAALLLGGAASGMPLEEGKFFINGYGRLTTGRSWGGGNVYLGADEDFGLHDVGSTLMFRALPTEGLTLNTQFSFEKSPGSTRFAPGVDYAFAEWAFSDKLRVRVGRNQLPLALYSEVYDVGTLRPFNYLPQGTYGGTSIGVENYDGAGVTGRIGLPADWMLEYDAYAGFLDLKDAASEGCSATSLCLRSTHALGARVALWTPVEGLRVTASGYASRDPQEVQGENLTRGVAGLGAEYLGEKLWVRAEFFSLFSEQADTRTGYLEAAYFLTSHWQVAGRVEGSRSWFPEPMPDNLLTLFRHREFAAGVNYWFNPNLVIKLSFHNVIGNRFALPKPSPEGGFVFPTEPHTRTVSLGTQFSF</sequence>
<evidence type="ECO:0000313" key="3">
    <source>
        <dbReference type="Proteomes" id="UP000518300"/>
    </source>
</evidence>
<gene>
    <name evidence="2" type="ORF">HG543_28975</name>
</gene>
<evidence type="ECO:0000256" key="1">
    <source>
        <dbReference type="SAM" id="SignalP"/>
    </source>
</evidence>
<dbReference type="SUPFAM" id="SSF56935">
    <property type="entry name" value="Porins"/>
    <property type="match status" value="1"/>
</dbReference>
<feature type="signal peptide" evidence="1">
    <location>
        <begin position="1"/>
        <end position="21"/>
    </location>
</feature>
<dbReference type="InterPro" id="IPR023614">
    <property type="entry name" value="Porin_dom_sf"/>
</dbReference>
<evidence type="ECO:0008006" key="4">
    <source>
        <dbReference type="Google" id="ProtNLM"/>
    </source>
</evidence>